<dbReference type="EMBL" id="JAIGNK010000001">
    <property type="protein sequence ID" value="MBX7456682.1"/>
    <property type="molecule type" value="Genomic_DNA"/>
</dbReference>
<dbReference type="Gene3D" id="1.25.40.10">
    <property type="entry name" value="Tetratricopeptide repeat domain"/>
    <property type="match status" value="1"/>
</dbReference>
<name>A0ABS7ITL5_9SPHN</name>
<evidence type="ECO:0000313" key="3">
    <source>
        <dbReference type="EMBL" id="MBX7456682.1"/>
    </source>
</evidence>
<dbReference type="SUPFAM" id="SSF48452">
    <property type="entry name" value="TPR-like"/>
    <property type="match status" value="1"/>
</dbReference>
<dbReference type="InterPro" id="IPR011990">
    <property type="entry name" value="TPR-like_helical_dom_sf"/>
</dbReference>
<dbReference type="RefSeq" id="WP_221572129.1">
    <property type="nucleotide sequence ID" value="NZ_JAIGNK010000001.1"/>
</dbReference>
<evidence type="ECO:0000256" key="1">
    <source>
        <dbReference type="SAM" id="MobiDB-lite"/>
    </source>
</evidence>
<protein>
    <submittedName>
        <fullName evidence="3">DUF1570 domain-containing protein</fullName>
    </submittedName>
</protein>
<keyword evidence="4" id="KW-1185">Reference proteome</keyword>
<feature type="region of interest" description="Disordered" evidence="1">
    <location>
        <begin position="486"/>
        <end position="523"/>
    </location>
</feature>
<gene>
    <name evidence="3" type="ORF">K3152_00330</name>
</gene>
<feature type="signal peptide" evidence="2">
    <location>
        <begin position="1"/>
        <end position="20"/>
    </location>
</feature>
<evidence type="ECO:0000313" key="4">
    <source>
        <dbReference type="Proteomes" id="UP000783253"/>
    </source>
</evidence>
<evidence type="ECO:0000256" key="2">
    <source>
        <dbReference type="SAM" id="SignalP"/>
    </source>
</evidence>
<comment type="caution">
    <text evidence="3">The sequence shown here is derived from an EMBL/GenBank/DDBJ whole genome shotgun (WGS) entry which is preliminary data.</text>
</comment>
<sequence length="523" mass="57255">MRKILAALLLALFASTAAQAKWYEASSEHFVIYADDSEEDILRFAENLERYHSAMSLVTGRAIETPSPSNRVVIFVAGGKGDMRELTGSRWVGGFYVARAGASRAFVQTIRNKSGYPHFSTVILLHEYAHHFLISSARHSMPRWLGEGAAEFFAASSFDSEGGMQLGMPARHRANEISYAGIPPVEYLLDPKAFVESDREASGSFYGASWALFHMLIFDDARKGQLTSYWRLLNEGTDSLEAGKQAFGDLEQLDKDLKKYLKQKRMSLFRIGPDQLTTRPVTLRELPKGEAKMMDVRIVSQHGVTREEALDLVEEARKIAAKYPDDAGVQVALAEAEFDAGFNEAAIAAADRAIALDPSRPNAYVQKGYAQFSIAEEAEDKDAAYATAMETFSALNRLENDHPVPLIHYYRSFVERGAEPSETARHALERASQLAPFDKALAMNAAMMQAGEGKIALALVGLSPVANNPHGGELADTARLYVAQLEKAEEGTPWQPEEGEAKATGNEAKDPVAEGAAKKPTGS</sequence>
<keyword evidence="2" id="KW-0732">Signal</keyword>
<proteinExistence type="predicted"/>
<reference evidence="3 4" key="1">
    <citation type="submission" date="2021-08" db="EMBL/GenBank/DDBJ databases">
        <title>Comparative Genomics Analysis of the Genus Qipengyuania Reveals Extensive Genetic Diversity and Metabolic Versatility, Including the Description of Fifteen Novel Species.</title>
        <authorList>
            <person name="Liu Y."/>
        </authorList>
    </citation>
    <scope>NUCLEOTIDE SEQUENCE [LARGE SCALE GENOMIC DNA]</scope>
    <source>
        <strain evidence="3 4">1NDH17</strain>
    </source>
</reference>
<organism evidence="3 4">
    <name type="scientific">Qipengyuania polymorpha</name>
    <dbReference type="NCBI Taxonomy" id="2867234"/>
    <lineage>
        <taxon>Bacteria</taxon>
        <taxon>Pseudomonadati</taxon>
        <taxon>Pseudomonadota</taxon>
        <taxon>Alphaproteobacteria</taxon>
        <taxon>Sphingomonadales</taxon>
        <taxon>Erythrobacteraceae</taxon>
        <taxon>Qipengyuania</taxon>
    </lineage>
</organism>
<feature type="chain" id="PRO_5045679180" evidence="2">
    <location>
        <begin position="21"/>
        <end position="523"/>
    </location>
</feature>
<accession>A0ABS7ITL5</accession>
<dbReference type="Proteomes" id="UP000783253">
    <property type="component" value="Unassembled WGS sequence"/>
</dbReference>